<dbReference type="Proteomes" id="UP000548423">
    <property type="component" value="Unassembled WGS sequence"/>
</dbReference>
<accession>A0A852T7J4</accession>
<evidence type="ECO:0000313" key="2">
    <source>
        <dbReference type="EMBL" id="NYE04772.1"/>
    </source>
</evidence>
<gene>
    <name evidence="2" type="ORF">F4694_001521</name>
</gene>
<organism evidence="2 3">
    <name type="scientific">Neobacillus niacini</name>
    <dbReference type="NCBI Taxonomy" id="86668"/>
    <lineage>
        <taxon>Bacteria</taxon>
        <taxon>Bacillati</taxon>
        <taxon>Bacillota</taxon>
        <taxon>Bacilli</taxon>
        <taxon>Bacillales</taxon>
        <taxon>Bacillaceae</taxon>
        <taxon>Neobacillus</taxon>
    </lineage>
</organism>
<sequence>MDKLIIPYLEELELEASEVNISFLISKWDGVKSDLETLYRNRDQQATLQLMKKGIIYFIQFLYWSNGRQVNSKEPIPFNQFEIKPVNFEERLTYILSRPNLFHSYRQLSELFIEQEKLLAKKNIVKKRLSQKG</sequence>
<dbReference type="EMBL" id="JACCBX010000003">
    <property type="protein sequence ID" value="NYE04772.1"/>
    <property type="molecule type" value="Genomic_DNA"/>
</dbReference>
<protein>
    <recommendedName>
        <fullName evidence="1">YpoC-like domain-containing protein</fullName>
    </recommendedName>
</protein>
<dbReference type="AlphaFoldDB" id="A0A852T7J4"/>
<proteinExistence type="predicted"/>
<reference evidence="3" key="2">
    <citation type="submission" date="2020-08" db="EMBL/GenBank/DDBJ databases">
        <title>The Agave Microbiome: Exploring the role of microbial communities in plant adaptations to desert environments.</title>
        <authorList>
            <person name="Partida-Martinez L.P."/>
        </authorList>
    </citation>
    <scope>NUCLEOTIDE SEQUENCE [LARGE SCALE GENOMIC DNA]</scope>
    <source>
        <strain evidence="3">AT2.8</strain>
    </source>
</reference>
<comment type="caution">
    <text evidence="2">The sequence shown here is derived from an EMBL/GenBank/DDBJ whole genome shotgun (WGS) entry which is preliminary data.</text>
</comment>
<name>A0A852T7J4_9BACI</name>
<dbReference type="InterPro" id="IPR048427">
    <property type="entry name" value="YpoC"/>
</dbReference>
<feature type="domain" description="YpoC-like" evidence="1">
    <location>
        <begin position="20"/>
        <end position="127"/>
    </location>
</feature>
<reference evidence="3" key="1">
    <citation type="submission" date="2020-07" db="EMBL/GenBank/DDBJ databases">
        <authorList>
            <person name="Partida-Martinez L."/>
            <person name="Huntemann M."/>
            <person name="Clum A."/>
            <person name="Wang J."/>
            <person name="Palaniappan K."/>
            <person name="Ritter S."/>
            <person name="Chen I.-M."/>
            <person name="Stamatis D."/>
            <person name="Reddy T."/>
            <person name="O'Malley R."/>
            <person name="Daum C."/>
            <person name="Shapiro N."/>
            <person name="Ivanova N."/>
            <person name="Kyrpides N."/>
            <person name="Woyke T."/>
        </authorList>
    </citation>
    <scope>NUCLEOTIDE SEQUENCE [LARGE SCALE GENOMIC DNA]</scope>
    <source>
        <strain evidence="3">AT2.8</strain>
    </source>
</reference>
<dbReference type="Pfam" id="PF21747">
    <property type="entry name" value="YpoC"/>
    <property type="match status" value="1"/>
</dbReference>
<evidence type="ECO:0000259" key="1">
    <source>
        <dbReference type="Pfam" id="PF21747"/>
    </source>
</evidence>
<evidence type="ECO:0000313" key="3">
    <source>
        <dbReference type="Proteomes" id="UP000548423"/>
    </source>
</evidence>